<comment type="similarity">
    <text evidence="1">Belongs to the esterase D family.</text>
</comment>
<keyword evidence="2" id="KW-0378">Hydrolase</keyword>
<dbReference type="SMART" id="SM00028">
    <property type="entry name" value="TPR"/>
    <property type="match status" value="1"/>
</dbReference>
<comment type="caution">
    <text evidence="4">The sequence shown here is derived from an EMBL/GenBank/DDBJ whole genome shotgun (WGS) entry which is preliminary data.</text>
</comment>
<evidence type="ECO:0000313" key="5">
    <source>
        <dbReference type="Proteomes" id="UP000218172"/>
    </source>
</evidence>
<sequence>MRVLFALLLVFKVSLLYGQDSIIEQSFIISSHYLDEDREYWVHIPKSYFDESYVPVAYPVVYLLDARAQFQVFTGIMNAMSSGANGNYRIPETIVVGILNTDRMRDLTPTRGDVEELGAEFATSGGGAAFLNFLEHELIPEIESRYRVLGHRTLVGHSLGGLLVVQALIEKPELFDGLMIIDPSLWWEEGQYLELIESEYATAPQTDLAVYIVTPQYSNSNGQITTTARLHELLVAKQFENLRIELQRIPDESHAAVPLLAFYQGLQFLYGDMEIDFMSMLDQGPSYVSALYDKLSNNLGEVYLPPERLLEAIGQNLLGLPPEMREISTRFFEYATQVYPGSALAFINLAESYRDMERKEEAIQALGKAIELDSDNEEIRVKLEQLKLSLD</sequence>
<name>A0A2A4MVC8_9GAMM</name>
<dbReference type="InterPro" id="IPR000801">
    <property type="entry name" value="Esterase-like"/>
</dbReference>
<dbReference type="Pfam" id="PF00756">
    <property type="entry name" value="Esterase"/>
    <property type="match status" value="1"/>
</dbReference>
<dbReference type="PANTHER" id="PTHR40841:SF2">
    <property type="entry name" value="SIDEROPHORE-DEGRADING ESTERASE (EUROFUNG)"/>
    <property type="match status" value="1"/>
</dbReference>
<dbReference type="PROSITE" id="PS50005">
    <property type="entry name" value="TPR"/>
    <property type="match status" value="1"/>
</dbReference>
<proteinExistence type="inferred from homology"/>
<evidence type="ECO:0000256" key="3">
    <source>
        <dbReference type="PROSITE-ProRule" id="PRU00339"/>
    </source>
</evidence>
<keyword evidence="3" id="KW-0802">TPR repeat</keyword>
<dbReference type="PANTHER" id="PTHR40841">
    <property type="entry name" value="SIDEROPHORE TRIACETYLFUSARININE C ESTERASE"/>
    <property type="match status" value="1"/>
</dbReference>
<dbReference type="InterPro" id="IPR052558">
    <property type="entry name" value="Siderophore_Hydrolase_D"/>
</dbReference>
<evidence type="ECO:0000313" key="4">
    <source>
        <dbReference type="EMBL" id="PCH63546.1"/>
    </source>
</evidence>
<reference evidence="5" key="1">
    <citation type="submission" date="2017-08" db="EMBL/GenBank/DDBJ databases">
        <title>A dynamic microbial community with high functional redundancy inhabits the cold, oxic subseafloor aquifer.</title>
        <authorList>
            <person name="Tully B.J."/>
            <person name="Wheat C.G."/>
            <person name="Glazer B.T."/>
            <person name="Huber J.A."/>
        </authorList>
    </citation>
    <scope>NUCLEOTIDE SEQUENCE [LARGE SCALE GENOMIC DNA]</scope>
</reference>
<dbReference type="EMBL" id="NVQR01000013">
    <property type="protein sequence ID" value="PCH63546.1"/>
    <property type="molecule type" value="Genomic_DNA"/>
</dbReference>
<dbReference type="SUPFAM" id="SSF53474">
    <property type="entry name" value="alpha/beta-Hydrolases"/>
    <property type="match status" value="1"/>
</dbReference>
<evidence type="ECO:0000256" key="1">
    <source>
        <dbReference type="ARBA" id="ARBA00005622"/>
    </source>
</evidence>
<dbReference type="InterPro" id="IPR011990">
    <property type="entry name" value="TPR-like_helical_dom_sf"/>
</dbReference>
<dbReference type="Gene3D" id="3.40.50.1820">
    <property type="entry name" value="alpha/beta hydrolase"/>
    <property type="match status" value="1"/>
</dbReference>
<dbReference type="InterPro" id="IPR029058">
    <property type="entry name" value="AB_hydrolase_fold"/>
</dbReference>
<protein>
    <submittedName>
        <fullName evidence="4">Uncharacterized protein</fullName>
    </submittedName>
</protein>
<dbReference type="SUPFAM" id="SSF48452">
    <property type="entry name" value="TPR-like"/>
    <property type="match status" value="1"/>
</dbReference>
<dbReference type="AlphaFoldDB" id="A0A2A4MVC8"/>
<organism evidence="4 5">
    <name type="scientific">SAR86 cluster bacterium</name>
    <dbReference type="NCBI Taxonomy" id="2030880"/>
    <lineage>
        <taxon>Bacteria</taxon>
        <taxon>Pseudomonadati</taxon>
        <taxon>Pseudomonadota</taxon>
        <taxon>Gammaproteobacteria</taxon>
        <taxon>SAR86 cluster</taxon>
    </lineage>
</organism>
<dbReference type="Gene3D" id="1.25.40.10">
    <property type="entry name" value="Tetratricopeptide repeat domain"/>
    <property type="match status" value="1"/>
</dbReference>
<feature type="repeat" description="TPR" evidence="3">
    <location>
        <begin position="343"/>
        <end position="376"/>
    </location>
</feature>
<accession>A0A2A4MVC8</accession>
<dbReference type="Proteomes" id="UP000218172">
    <property type="component" value="Unassembled WGS sequence"/>
</dbReference>
<evidence type="ECO:0000256" key="2">
    <source>
        <dbReference type="ARBA" id="ARBA00022801"/>
    </source>
</evidence>
<dbReference type="GO" id="GO:0016788">
    <property type="term" value="F:hydrolase activity, acting on ester bonds"/>
    <property type="evidence" value="ECO:0007669"/>
    <property type="project" value="TreeGrafter"/>
</dbReference>
<dbReference type="InterPro" id="IPR019734">
    <property type="entry name" value="TPR_rpt"/>
</dbReference>
<gene>
    <name evidence="4" type="ORF">COC19_00910</name>
</gene>